<keyword evidence="1" id="KW-0472">Membrane</keyword>
<accession>A0A7C3ZH62</accession>
<protein>
    <submittedName>
        <fullName evidence="2">Uncharacterized protein</fullName>
    </submittedName>
</protein>
<evidence type="ECO:0000256" key="1">
    <source>
        <dbReference type="SAM" id="Phobius"/>
    </source>
</evidence>
<reference evidence="2" key="1">
    <citation type="journal article" date="2020" name="mSystems">
        <title>Genome- and Community-Level Interaction Insights into Carbon Utilization and Element Cycling Functions of Hydrothermarchaeota in Hydrothermal Sediment.</title>
        <authorList>
            <person name="Zhou Z."/>
            <person name="Liu Y."/>
            <person name="Xu W."/>
            <person name="Pan J."/>
            <person name="Luo Z.H."/>
            <person name="Li M."/>
        </authorList>
    </citation>
    <scope>NUCLEOTIDE SEQUENCE [LARGE SCALE GENOMIC DNA]</scope>
    <source>
        <strain evidence="2">SpSt-374</strain>
    </source>
</reference>
<proteinExistence type="predicted"/>
<evidence type="ECO:0000313" key="2">
    <source>
        <dbReference type="EMBL" id="HGG01100.1"/>
    </source>
</evidence>
<keyword evidence="1" id="KW-1133">Transmembrane helix</keyword>
<sequence>MQKTPGSVEQVSGKVASIIVSYGCSRWRRETGDGDGGGFQEWGIMMKNGGYYVAAAVFTPGSFLVAAFFSYGILFDNR</sequence>
<organism evidence="2">
    <name type="scientific">Planktothricoides sp. SpSt-374</name>
    <dbReference type="NCBI Taxonomy" id="2282167"/>
    <lineage>
        <taxon>Bacteria</taxon>
        <taxon>Bacillati</taxon>
        <taxon>Cyanobacteriota</taxon>
        <taxon>Cyanophyceae</taxon>
        <taxon>Oscillatoriophycideae</taxon>
        <taxon>Oscillatoriales</taxon>
        <taxon>Oscillatoriaceae</taxon>
        <taxon>Planktothricoides</taxon>
    </lineage>
</organism>
<keyword evidence="1" id="KW-0812">Transmembrane</keyword>
<feature type="transmembrane region" description="Helical" evidence="1">
    <location>
        <begin position="51"/>
        <end position="74"/>
    </location>
</feature>
<gene>
    <name evidence="2" type="ORF">ENR15_10730</name>
</gene>
<name>A0A7C3ZH62_9CYAN</name>
<comment type="caution">
    <text evidence="2">The sequence shown here is derived from an EMBL/GenBank/DDBJ whole genome shotgun (WGS) entry which is preliminary data.</text>
</comment>
<dbReference type="EMBL" id="DSPX01000104">
    <property type="protein sequence ID" value="HGG01100.1"/>
    <property type="molecule type" value="Genomic_DNA"/>
</dbReference>
<dbReference type="AlphaFoldDB" id="A0A7C3ZH62"/>